<dbReference type="Pfam" id="PF04079">
    <property type="entry name" value="SMC_ScpB"/>
    <property type="match status" value="1"/>
</dbReference>
<gene>
    <name evidence="6" type="primary">scpB</name>
    <name evidence="6" type="ORF">J8F10_26225</name>
</gene>
<proteinExistence type="predicted"/>
<evidence type="ECO:0000256" key="3">
    <source>
        <dbReference type="ARBA" id="ARBA00022829"/>
    </source>
</evidence>
<dbReference type="NCBIfam" id="TIGR00281">
    <property type="entry name" value="SMC-Scp complex subunit ScpB"/>
    <property type="match status" value="1"/>
</dbReference>
<keyword evidence="4" id="KW-0131">Cell cycle</keyword>
<keyword evidence="7" id="KW-1185">Reference proteome</keyword>
<protein>
    <submittedName>
        <fullName evidence="6">SMC-Scp complex subunit ScpB</fullName>
    </submittedName>
</protein>
<dbReference type="SUPFAM" id="SSF46785">
    <property type="entry name" value="Winged helix' DNA-binding domain"/>
    <property type="match status" value="2"/>
</dbReference>
<evidence type="ECO:0000313" key="6">
    <source>
        <dbReference type="EMBL" id="MBP3958758.1"/>
    </source>
</evidence>
<dbReference type="InterPro" id="IPR036390">
    <property type="entry name" value="WH_DNA-bd_sf"/>
</dbReference>
<keyword evidence="2" id="KW-0132">Cell division</keyword>
<dbReference type="Proteomes" id="UP000676565">
    <property type="component" value="Unassembled WGS sequence"/>
</dbReference>
<name>A0ABS5BYN5_9BACT</name>
<evidence type="ECO:0000256" key="4">
    <source>
        <dbReference type="ARBA" id="ARBA00023306"/>
    </source>
</evidence>
<evidence type="ECO:0000256" key="1">
    <source>
        <dbReference type="ARBA" id="ARBA00022490"/>
    </source>
</evidence>
<dbReference type="PANTHER" id="PTHR34298">
    <property type="entry name" value="SEGREGATION AND CONDENSATION PROTEIN B"/>
    <property type="match status" value="1"/>
</dbReference>
<evidence type="ECO:0000313" key="7">
    <source>
        <dbReference type="Proteomes" id="UP000676565"/>
    </source>
</evidence>
<sequence length="249" mass="26775">MAEPDAPEPIPDPLSLGQAAASQLGGEWHLDAIEDIPLLEEVAPAPEESEPAQSPPTKSQPSTLSFGAPKATLRADVPPSPEQLVEAMLFVGGPPLAATVACTAVRGMTGERFLDAVSALNKRYRDQNRPYAIEVRDDGFVLAVRPAYRNLRERLFAGPRETRLTQPALDVLSVVAYRQPVGKAEVDAVRGTDSGAVLRQLVRLGLIAVQHRADAATREVRYGTTPRFLQVFGLASLDELPRLGDASQV</sequence>
<feature type="compositionally biased region" description="Low complexity" evidence="5">
    <location>
        <begin position="40"/>
        <end position="56"/>
    </location>
</feature>
<evidence type="ECO:0000256" key="2">
    <source>
        <dbReference type="ARBA" id="ARBA00022618"/>
    </source>
</evidence>
<dbReference type="PANTHER" id="PTHR34298:SF2">
    <property type="entry name" value="SEGREGATION AND CONDENSATION PROTEIN B"/>
    <property type="match status" value="1"/>
</dbReference>
<dbReference type="Gene3D" id="1.10.10.10">
    <property type="entry name" value="Winged helix-like DNA-binding domain superfamily/Winged helix DNA-binding domain"/>
    <property type="match status" value="2"/>
</dbReference>
<dbReference type="InterPro" id="IPR036388">
    <property type="entry name" value="WH-like_DNA-bd_sf"/>
</dbReference>
<accession>A0ABS5BYN5</accession>
<evidence type="ECO:0000256" key="5">
    <source>
        <dbReference type="SAM" id="MobiDB-lite"/>
    </source>
</evidence>
<keyword evidence="3" id="KW-0159">Chromosome partition</keyword>
<feature type="region of interest" description="Disordered" evidence="5">
    <location>
        <begin position="40"/>
        <end position="66"/>
    </location>
</feature>
<dbReference type="EMBL" id="JAGKQQ010000001">
    <property type="protein sequence ID" value="MBP3958758.1"/>
    <property type="molecule type" value="Genomic_DNA"/>
</dbReference>
<reference evidence="6 7" key="1">
    <citation type="submission" date="2021-04" db="EMBL/GenBank/DDBJ databases">
        <authorList>
            <person name="Ivanova A."/>
        </authorList>
    </citation>
    <scope>NUCLEOTIDE SEQUENCE [LARGE SCALE GENOMIC DNA]</scope>
    <source>
        <strain evidence="6 7">G18</strain>
    </source>
</reference>
<keyword evidence="1" id="KW-0963">Cytoplasm</keyword>
<organism evidence="6 7">
    <name type="scientific">Gemmata palustris</name>
    <dbReference type="NCBI Taxonomy" id="2822762"/>
    <lineage>
        <taxon>Bacteria</taxon>
        <taxon>Pseudomonadati</taxon>
        <taxon>Planctomycetota</taxon>
        <taxon>Planctomycetia</taxon>
        <taxon>Gemmatales</taxon>
        <taxon>Gemmataceae</taxon>
        <taxon>Gemmata</taxon>
    </lineage>
</organism>
<dbReference type="RefSeq" id="WP_210659045.1">
    <property type="nucleotide sequence ID" value="NZ_JAGKQQ010000001.1"/>
</dbReference>
<feature type="region of interest" description="Disordered" evidence="5">
    <location>
        <begin position="1"/>
        <end position="22"/>
    </location>
</feature>
<comment type="caution">
    <text evidence="6">The sequence shown here is derived from an EMBL/GenBank/DDBJ whole genome shotgun (WGS) entry which is preliminary data.</text>
</comment>
<dbReference type="InterPro" id="IPR005234">
    <property type="entry name" value="ScpB_csome_segregation"/>
</dbReference>